<gene>
    <name evidence="2" type="ORF">C1645_830057</name>
</gene>
<evidence type="ECO:0000313" key="2">
    <source>
        <dbReference type="EMBL" id="RIA85944.1"/>
    </source>
</evidence>
<accession>A0A397STD9</accession>
<dbReference type="STRING" id="658196.A0A397STD9"/>
<feature type="signal peptide" evidence="1">
    <location>
        <begin position="1"/>
        <end position="19"/>
    </location>
</feature>
<protein>
    <submittedName>
        <fullName evidence="2">Uncharacterized protein</fullName>
    </submittedName>
</protein>
<proteinExistence type="predicted"/>
<comment type="caution">
    <text evidence="2">The sequence shown here is derived from an EMBL/GenBank/DDBJ whole genome shotgun (WGS) entry which is preliminary data.</text>
</comment>
<keyword evidence="1" id="KW-0732">Signal</keyword>
<dbReference type="OrthoDB" id="2403103at2759"/>
<evidence type="ECO:0000313" key="3">
    <source>
        <dbReference type="Proteomes" id="UP000265703"/>
    </source>
</evidence>
<organism evidence="2 3">
    <name type="scientific">Glomus cerebriforme</name>
    <dbReference type="NCBI Taxonomy" id="658196"/>
    <lineage>
        <taxon>Eukaryota</taxon>
        <taxon>Fungi</taxon>
        <taxon>Fungi incertae sedis</taxon>
        <taxon>Mucoromycota</taxon>
        <taxon>Glomeromycotina</taxon>
        <taxon>Glomeromycetes</taxon>
        <taxon>Glomerales</taxon>
        <taxon>Glomeraceae</taxon>
        <taxon>Glomus</taxon>
    </lineage>
</organism>
<dbReference type="EMBL" id="QKYT01000395">
    <property type="protein sequence ID" value="RIA85944.1"/>
    <property type="molecule type" value="Genomic_DNA"/>
</dbReference>
<sequence length="605" mass="68606">MKLILLIIFLFLILPTVKSKTNYFTYEEKQTENPNSPKVFMTDFFDDNTIIAQIVRKDYLIPENNGVTCLEKFLSIRTIHFNGSIEAFDIPADVLGIQSFNFCLIFALGLLRNPIQVYAIKNNFLLVTYTTATNISDVSTYDDYAMVLDLNGNVRSKILLGHSYVDLINNKWIPYQDAIVKNVDRNKGFLRLVPKTNTNEVILQQFIVTDDGIVNYLTAEVIIPSPNSNTVSIVDYVAMMDGGYAILYTNYMNSQTIPQQDPLSFNGGLYALFLGYNKESVVGPVILYQNSAPGLMFPLLNCQFTYVDVGQTCILSVNDTLNQSNFYIRVDFLSSGTVYNIKTIPSMGYDQLNIQTLLYGGYLLSGLVTDVNNNNNVYGYIFDEFGRPYPWDLQNPTKGNFKSDFKILPNNTFVLPLPEVGNNWYLVATDLPKVEVTLDHGYNNLHINTTFPMINDTISASDIKFLTIKYYNQVDLTYDTKITIIQDDGSDHGIIRQIISYNENTNDENTKFLTLDDDGITINIAVIDSTFNVPGGRYYVLIDDGFVKDRKFGEPIFGIRKNVWSFTINDNPKSENLDDNLNSDDNSIFKKLKELVNSSFEYLKG</sequence>
<feature type="chain" id="PRO_5017295031" evidence="1">
    <location>
        <begin position="20"/>
        <end position="605"/>
    </location>
</feature>
<name>A0A397STD9_9GLOM</name>
<evidence type="ECO:0000256" key="1">
    <source>
        <dbReference type="SAM" id="SignalP"/>
    </source>
</evidence>
<keyword evidence="3" id="KW-1185">Reference proteome</keyword>
<dbReference type="Proteomes" id="UP000265703">
    <property type="component" value="Unassembled WGS sequence"/>
</dbReference>
<reference evidence="2 3" key="1">
    <citation type="submission" date="2018-06" db="EMBL/GenBank/DDBJ databases">
        <title>Comparative genomics reveals the genomic features of Rhizophagus irregularis, R. cerebriforme, R. diaphanum and Gigaspora rosea, and their symbiotic lifestyle signature.</title>
        <authorList>
            <person name="Morin E."/>
            <person name="San Clemente H."/>
            <person name="Chen E.C.H."/>
            <person name="De La Providencia I."/>
            <person name="Hainaut M."/>
            <person name="Kuo A."/>
            <person name="Kohler A."/>
            <person name="Murat C."/>
            <person name="Tang N."/>
            <person name="Roy S."/>
            <person name="Loubradou J."/>
            <person name="Henrissat B."/>
            <person name="Grigoriev I.V."/>
            <person name="Corradi N."/>
            <person name="Roux C."/>
            <person name="Martin F.M."/>
        </authorList>
    </citation>
    <scope>NUCLEOTIDE SEQUENCE [LARGE SCALE GENOMIC DNA]</scope>
    <source>
        <strain evidence="2 3">DAOM 227022</strain>
    </source>
</reference>
<dbReference type="AlphaFoldDB" id="A0A397STD9"/>